<comment type="caution">
    <text evidence="1">The sequence shown here is derived from an EMBL/GenBank/DDBJ whole genome shotgun (WGS) entry which is preliminary data.</text>
</comment>
<name>A0AAN6XTL2_9PEZI</name>
<dbReference type="Proteomes" id="UP001301769">
    <property type="component" value="Unassembled WGS sequence"/>
</dbReference>
<keyword evidence="2" id="KW-1185">Reference proteome</keyword>
<reference evidence="1" key="1">
    <citation type="journal article" date="2023" name="Mol. Phylogenet. Evol.">
        <title>Genome-scale phylogeny and comparative genomics of the fungal order Sordariales.</title>
        <authorList>
            <person name="Hensen N."/>
            <person name="Bonometti L."/>
            <person name="Westerberg I."/>
            <person name="Brannstrom I.O."/>
            <person name="Guillou S."/>
            <person name="Cros-Aarteil S."/>
            <person name="Calhoun S."/>
            <person name="Haridas S."/>
            <person name="Kuo A."/>
            <person name="Mondo S."/>
            <person name="Pangilinan J."/>
            <person name="Riley R."/>
            <person name="LaButti K."/>
            <person name="Andreopoulos B."/>
            <person name="Lipzen A."/>
            <person name="Chen C."/>
            <person name="Yan M."/>
            <person name="Daum C."/>
            <person name="Ng V."/>
            <person name="Clum A."/>
            <person name="Steindorff A."/>
            <person name="Ohm R.A."/>
            <person name="Martin F."/>
            <person name="Silar P."/>
            <person name="Natvig D.O."/>
            <person name="Lalanne C."/>
            <person name="Gautier V."/>
            <person name="Ament-Velasquez S.L."/>
            <person name="Kruys A."/>
            <person name="Hutchinson M.I."/>
            <person name="Powell A.J."/>
            <person name="Barry K."/>
            <person name="Miller A.N."/>
            <person name="Grigoriev I.V."/>
            <person name="Debuchy R."/>
            <person name="Gladieux P."/>
            <person name="Hiltunen Thoren M."/>
            <person name="Johannesson H."/>
        </authorList>
    </citation>
    <scope>NUCLEOTIDE SEQUENCE</scope>
    <source>
        <strain evidence="1">PSN293</strain>
    </source>
</reference>
<dbReference type="EMBL" id="MU858368">
    <property type="protein sequence ID" value="KAK4206674.1"/>
    <property type="molecule type" value="Genomic_DNA"/>
</dbReference>
<dbReference type="AlphaFoldDB" id="A0AAN6XTL2"/>
<sequence>MYNDHVATLHVPALTWSALQTAGWGMLFVEVWFHVANKYTSLNPITSDYVVASRFLGSGMTALVSGQAVFMQKKCDTTAGTPVSR</sequence>
<evidence type="ECO:0000313" key="1">
    <source>
        <dbReference type="EMBL" id="KAK4206674.1"/>
    </source>
</evidence>
<proteinExistence type="predicted"/>
<evidence type="ECO:0000313" key="2">
    <source>
        <dbReference type="Proteomes" id="UP001301769"/>
    </source>
</evidence>
<accession>A0AAN6XTL2</accession>
<gene>
    <name evidence="1" type="ORF">QBC37DRAFT_434587</name>
</gene>
<reference evidence="1" key="2">
    <citation type="submission" date="2023-05" db="EMBL/GenBank/DDBJ databases">
        <authorList>
            <consortium name="Lawrence Berkeley National Laboratory"/>
            <person name="Steindorff A."/>
            <person name="Hensen N."/>
            <person name="Bonometti L."/>
            <person name="Westerberg I."/>
            <person name="Brannstrom I.O."/>
            <person name="Guillou S."/>
            <person name="Cros-Aarteil S."/>
            <person name="Calhoun S."/>
            <person name="Haridas S."/>
            <person name="Kuo A."/>
            <person name="Mondo S."/>
            <person name="Pangilinan J."/>
            <person name="Riley R."/>
            <person name="Labutti K."/>
            <person name="Andreopoulos B."/>
            <person name="Lipzen A."/>
            <person name="Chen C."/>
            <person name="Yanf M."/>
            <person name="Daum C."/>
            <person name="Ng V."/>
            <person name="Clum A."/>
            <person name="Ohm R."/>
            <person name="Martin F."/>
            <person name="Silar P."/>
            <person name="Natvig D."/>
            <person name="Lalanne C."/>
            <person name="Gautier V."/>
            <person name="Ament-Velasquez S.L."/>
            <person name="Kruys A."/>
            <person name="Hutchinson M.I."/>
            <person name="Powell A.J."/>
            <person name="Barry K."/>
            <person name="Miller A.N."/>
            <person name="Grigoriev I.V."/>
            <person name="Debuchy R."/>
            <person name="Gladieux P."/>
            <person name="Thoren M.H."/>
            <person name="Johannesson H."/>
        </authorList>
    </citation>
    <scope>NUCLEOTIDE SEQUENCE</scope>
    <source>
        <strain evidence="1">PSN293</strain>
    </source>
</reference>
<protein>
    <submittedName>
        <fullName evidence="1">Uncharacterized protein</fullName>
    </submittedName>
</protein>
<organism evidence="1 2">
    <name type="scientific">Rhypophila decipiens</name>
    <dbReference type="NCBI Taxonomy" id="261697"/>
    <lineage>
        <taxon>Eukaryota</taxon>
        <taxon>Fungi</taxon>
        <taxon>Dikarya</taxon>
        <taxon>Ascomycota</taxon>
        <taxon>Pezizomycotina</taxon>
        <taxon>Sordariomycetes</taxon>
        <taxon>Sordariomycetidae</taxon>
        <taxon>Sordariales</taxon>
        <taxon>Naviculisporaceae</taxon>
        <taxon>Rhypophila</taxon>
    </lineage>
</organism>